<evidence type="ECO:0000256" key="1">
    <source>
        <dbReference type="SAM" id="Phobius"/>
    </source>
</evidence>
<comment type="caution">
    <text evidence="2">The sequence shown here is derived from an EMBL/GenBank/DDBJ whole genome shotgun (WGS) entry which is preliminary data.</text>
</comment>
<name>A0A9X3BHN9_9BACT</name>
<proteinExistence type="predicted"/>
<accession>A0A9X3BHN9</accession>
<protein>
    <submittedName>
        <fullName evidence="2">Uncharacterized protein</fullName>
    </submittedName>
</protein>
<sequence>MSFLHADKMLITSKAVNINFEVLICIKLMGGVFIMVYITANNRQKLWDGLVLTRSKAIKVHDGKDNWIWLVVEKSKIALKNVSVQINERMG</sequence>
<evidence type="ECO:0000313" key="3">
    <source>
        <dbReference type="Proteomes" id="UP001155483"/>
    </source>
</evidence>
<dbReference type="AlphaFoldDB" id="A0A9X3BHN9"/>
<keyword evidence="1" id="KW-1133">Transmembrane helix</keyword>
<feature type="transmembrane region" description="Helical" evidence="1">
    <location>
        <begin position="20"/>
        <end position="40"/>
    </location>
</feature>
<keyword evidence="1" id="KW-0812">Transmembrane</keyword>
<dbReference type="EMBL" id="JAOTIF010000003">
    <property type="protein sequence ID" value="MCU7548918.1"/>
    <property type="molecule type" value="Genomic_DNA"/>
</dbReference>
<organism evidence="2 3">
    <name type="scientific">Paraflavisolibacter caeni</name>
    <dbReference type="NCBI Taxonomy" id="2982496"/>
    <lineage>
        <taxon>Bacteria</taxon>
        <taxon>Pseudomonadati</taxon>
        <taxon>Bacteroidota</taxon>
        <taxon>Chitinophagia</taxon>
        <taxon>Chitinophagales</taxon>
        <taxon>Chitinophagaceae</taxon>
        <taxon>Paraflavisolibacter</taxon>
    </lineage>
</organism>
<dbReference type="Proteomes" id="UP001155483">
    <property type="component" value="Unassembled WGS sequence"/>
</dbReference>
<keyword evidence="3" id="KW-1185">Reference proteome</keyword>
<reference evidence="2" key="2">
    <citation type="submission" date="2023-04" db="EMBL/GenBank/DDBJ databases">
        <title>Paracnuella aquatica gen. nov., sp. nov., a member of the family Chitinophagaceae isolated from a hot spring.</title>
        <authorList>
            <person name="Wang C."/>
        </authorList>
    </citation>
    <scope>NUCLEOTIDE SEQUENCE</scope>
    <source>
        <strain evidence="2">LB-8</strain>
    </source>
</reference>
<keyword evidence="1" id="KW-0472">Membrane</keyword>
<dbReference type="RefSeq" id="WP_279296363.1">
    <property type="nucleotide sequence ID" value="NZ_JAOTIF010000003.1"/>
</dbReference>
<gene>
    <name evidence="2" type="ORF">OCK74_07310</name>
</gene>
<evidence type="ECO:0000313" key="2">
    <source>
        <dbReference type="EMBL" id="MCU7548918.1"/>
    </source>
</evidence>
<reference evidence="2" key="1">
    <citation type="submission" date="2022-09" db="EMBL/GenBank/DDBJ databases">
        <authorList>
            <person name="Yuan C."/>
            <person name="Ke Z."/>
        </authorList>
    </citation>
    <scope>NUCLEOTIDE SEQUENCE</scope>
    <source>
        <strain evidence="2">LB-8</strain>
    </source>
</reference>